<reference evidence="11" key="1">
    <citation type="submission" date="2025-08" db="UniProtKB">
        <authorList>
            <consortium name="Ensembl"/>
        </authorList>
    </citation>
    <scope>IDENTIFICATION</scope>
</reference>
<feature type="compositionally biased region" description="Polar residues" evidence="7">
    <location>
        <begin position="147"/>
        <end position="185"/>
    </location>
</feature>
<name>A0A2K5C379_AOTNA</name>
<dbReference type="GeneTree" id="ENSGT00940000154415"/>
<accession>A0A2K5C379</accession>
<dbReference type="FunFam" id="2.30.30.100:FF:000006">
    <property type="entry name" value="Protein LSM14 homolog A isoform b"/>
    <property type="match status" value="1"/>
</dbReference>
<dbReference type="PANTHER" id="PTHR13586:SF2">
    <property type="entry name" value="PROTEIN LSM14 HOMOLOG A"/>
    <property type="match status" value="1"/>
</dbReference>
<dbReference type="InterPro" id="IPR025768">
    <property type="entry name" value="TFG_box"/>
</dbReference>
<feature type="short sequence motif" description="FFD box" evidence="5">
    <location>
        <begin position="299"/>
        <end position="315"/>
    </location>
</feature>
<dbReference type="AlphaFoldDB" id="A0A2K5C379"/>
<reference evidence="11" key="2">
    <citation type="submission" date="2025-09" db="UniProtKB">
        <authorList>
            <consortium name="Ensembl"/>
        </authorList>
    </citation>
    <scope>IDENTIFICATION</scope>
</reference>
<organism evidence="11 12">
    <name type="scientific">Aotus nancymaae</name>
    <name type="common">Ma's night monkey</name>
    <dbReference type="NCBI Taxonomy" id="37293"/>
    <lineage>
        <taxon>Eukaryota</taxon>
        <taxon>Metazoa</taxon>
        <taxon>Chordata</taxon>
        <taxon>Craniata</taxon>
        <taxon>Vertebrata</taxon>
        <taxon>Euteleostomi</taxon>
        <taxon>Mammalia</taxon>
        <taxon>Eutheria</taxon>
        <taxon>Euarchontoglires</taxon>
        <taxon>Primates</taxon>
        <taxon>Haplorrhini</taxon>
        <taxon>Platyrrhini</taxon>
        <taxon>Aotidae</taxon>
        <taxon>Aotus</taxon>
    </lineage>
</organism>
<evidence type="ECO:0000256" key="6">
    <source>
        <dbReference type="PROSITE-ProRule" id="PRU00869"/>
    </source>
</evidence>
<evidence type="ECO:0000256" key="5">
    <source>
        <dbReference type="PROSITE-ProRule" id="PRU00846"/>
    </source>
</evidence>
<proteinExistence type="inferred from homology"/>
<evidence type="ECO:0000256" key="4">
    <source>
        <dbReference type="ARBA" id="ARBA00023274"/>
    </source>
</evidence>
<dbReference type="GO" id="GO:0000932">
    <property type="term" value="C:P-body"/>
    <property type="evidence" value="ECO:0007669"/>
    <property type="project" value="TreeGrafter"/>
</dbReference>
<feature type="short sequence motif" description="TFG box" evidence="6">
    <location>
        <begin position="318"/>
        <end position="338"/>
    </location>
</feature>
<dbReference type="GO" id="GO:0003729">
    <property type="term" value="F:mRNA binding"/>
    <property type="evidence" value="ECO:0007669"/>
    <property type="project" value="TreeGrafter"/>
</dbReference>
<dbReference type="InterPro" id="IPR025609">
    <property type="entry name" value="Lsm14-like_N"/>
</dbReference>
<dbReference type="Gene3D" id="2.30.30.100">
    <property type="match status" value="1"/>
</dbReference>
<dbReference type="CDD" id="cd01736">
    <property type="entry name" value="LSm14_N"/>
    <property type="match status" value="1"/>
</dbReference>
<feature type="region of interest" description="Disordered" evidence="7">
    <location>
        <begin position="336"/>
        <end position="376"/>
    </location>
</feature>
<dbReference type="InterPro" id="IPR025761">
    <property type="entry name" value="FFD_box"/>
</dbReference>
<dbReference type="PROSITE" id="PS51536">
    <property type="entry name" value="TFG"/>
    <property type="match status" value="1"/>
</dbReference>
<dbReference type="GO" id="GO:0033962">
    <property type="term" value="P:P-body assembly"/>
    <property type="evidence" value="ECO:0007669"/>
    <property type="project" value="TreeGrafter"/>
</dbReference>
<feature type="domain" description="Sm" evidence="10">
    <location>
        <begin position="1"/>
        <end position="81"/>
    </location>
</feature>
<evidence type="ECO:0000313" key="11">
    <source>
        <dbReference type="Ensembl" id="ENSANAP00000003152.1"/>
    </source>
</evidence>
<comment type="subcellular location">
    <subcellularLocation>
        <location evidence="1">Cytoplasm</location>
        <location evidence="1">Cytoplasmic ribonucleoprotein granule</location>
    </subcellularLocation>
</comment>
<protein>
    <submittedName>
        <fullName evidence="11">LSM14A mRNA processing body assembly factor</fullName>
    </submittedName>
</protein>
<dbReference type="GO" id="GO:0034063">
    <property type="term" value="P:stress granule assembly"/>
    <property type="evidence" value="ECO:0007669"/>
    <property type="project" value="TreeGrafter"/>
</dbReference>
<dbReference type="SMART" id="SM01271">
    <property type="entry name" value="LSM14"/>
    <property type="match status" value="1"/>
</dbReference>
<sequence>MSGGTPYIGSKISLISKAEIRYEGILYTIDTENSTVALAKVRSFGTEDRPTDRPIPPRDEVFEYIIFRGSDIKDLTVCEPPKPQCSLPQDPAIVQSSLGSSTSSFQSMGSYGPFGRMPTYSQFSPSSLVGQQFGAVGVAGSSLTSFGTETSNSGTLPQSSAVGSAFTQDTRSLKTQLSQGRSSPQLDPLRKSPTMEQAVQTASAHLPAPAPVGRRSPVSTRPLPSTSQKAIENQEHRRAEVHKVSRPESEQLRNDNKRQVDKLEKQEKPVNGEDKGDSGVDTQNSEGNADEEDPLGPNCYYDKTKSFFDNISCDDNRERRPTWAEERRLNAETFGIPLRPNRGRGGYRGRGGLGFRGGRGRGGGRGGTFTAPRGFRGGFRGGRGGREFADFEYRVSVIVNKCFGVDMHFTRLKTFLLVFCSE</sequence>
<dbReference type="GO" id="GO:1990904">
    <property type="term" value="C:ribonucleoprotein complex"/>
    <property type="evidence" value="ECO:0007669"/>
    <property type="project" value="UniProtKB-KW"/>
</dbReference>
<feature type="region of interest" description="Disordered" evidence="7">
    <location>
        <begin position="147"/>
        <end position="301"/>
    </location>
</feature>
<keyword evidence="4" id="KW-0687">Ribonucleoprotein</keyword>
<dbReference type="InterPro" id="IPR010920">
    <property type="entry name" value="LSM_dom_sf"/>
</dbReference>
<dbReference type="Proteomes" id="UP000233020">
    <property type="component" value="Unplaced"/>
</dbReference>
<feature type="compositionally biased region" description="Gly residues" evidence="7">
    <location>
        <begin position="348"/>
        <end position="367"/>
    </location>
</feature>
<evidence type="ECO:0000256" key="7">
    <source>
        <dbReference type="SAM" id="MobiDB-lite"/>
    </source>
</evidence>
<dbReference type="Ensembl" id="ENSANAT00000020764.1">
    <property type="protein sequence ID" value="ENSANAP00000003152.1"/>
    <property type="gene ID" value="ENSANAG00000019299.1"/>
</dbReference>
<evidence type="ECO:0000256" key="2">
    <source>
        <dbReference type="ARBA" id="ARBA00010415"/>
    </source>
</evidence>
<gene>
    <name evidence="11" type="primary">LSM14A</name>
</gene>
<evidence type="ECO:0000313" key="12">
    <source>
        <dbReference type="Proteomes" id="UP000233020"/>
    </source>
</evidence>
<keyword evidence="12" id="KW-1185">Reference proteome</keyword>
<feature type="domain" description="FFD box profile" evidence="8">
    <location>
        <begin position="299"/>
        <end position="315"/>
    </location>
</feature>
<evidence type="ECO:0000259" key="9">
    <source>
        <dbReference type="PROSITE" id="PS51536"/>
    </source>
</evidence>
<dbReference type="InterPro" id="IPR047575">
    <property type="entry name" value="Sm"/>
</dbReference>
<dbReference type="InterPro" id="IPR019050">
    <property type="entry name" value="FDF_dom"/>
</dbReference>
<dbReference type="PROSITE" id="PS51513">
    <property type="entry name" value="FFD"/>
    <property type="match status" value="1"/>
</dbReference>
<evidence type="ECO:0000256" key="3">
    <source>
        <dbReference type="ARBA" id="ARBA00022490"/>
    </source>
</evidence>
<dbReference type="SMART" id="SM01199">
    <property type="entry name" value="FDF"/>
    <property type="match status" value="1"/>
</dbReference>
<dbReference type="PROSITE" id="PS52002">
    <property type="entry name" value="SM"/>
    <property type="match status" value="1"/>
</dbReference>
<dbReference type="PANTHER" id="PTHR13586">
    <property type="entry name" value="SCD6 PROTEIN-RELATED"/>
    <property type="match status" value="1"/>
</dbReference>
<feature type="domain" description="TFG box profile" evidence="9">
    <location>
        <begin position="318"/>
        <end position="338"/>
    </location>
</feature>
<evidence type="ECO:0000259" key="10">
    <source>
        <dbReference type="PROSITE" id="PS52002"/>
    </source>
</evidence>
<feature type="compositionally biased region" description="Basic and acidic residues" evidence="7">
    <location>
        <begin position="232"/>
        <end position="278"/>
    </location>
</feature>
<feature type="compositionally biased region" description="Polar residues" evidence="7">
    <location>
        <begin position="217"/>
        <end position="231"/>
    </location>
</feature>
<evidence type="ECO:0000256" key="1">
    <source>
        <dbReference type="ARBA" id="ARBA00004331"/>
    </source>
</evidence>
<evidence type="ECO:0000259" key="8">
    <source>
        <dbReference type="PROSITE" id="PS51513"/>
    </source>
</evidence>
<keyword evidence="3" id="KW-0963">Cytoplasm</keyword>
<dbReference type="Pfam" id="PF12701">
    <property type="entry name" value="LSM14"/>
    <property type="match status" value="1"/>
</dbReference>
<feature type="compositionally biased region" description="Polar residues" evidence="7">
    <location>
        <begin position="194"/>
        <end position="203"/>
    </location>
</feature>
<dbReference type="SUPFAM" id="SSF50182">
    <property type="entry name" value="Sm-like ribonucleoproteins"/>
    <property type="match status" value="1"/>
</dbReference>
<comment type="similarity">
    <text evidence="2">Belongs to the LSM14 family.</text>
</comment>